<feature type="chain" id="PRO_5017378623" evidence="1">
    <location>
        <begin position="33"/>
        <end position="319"/>
    </location>
</feature>
<dbReference type="PROSITE" id="PS51257">
    <property type="entry name" value="PROKAR_LIPOPROTEIN"/>
    <property type="match status" value="1"/>
</dbReference>
<evidence type="ECO:0000313" key="2">
    <source>
        <dbReference type="EMBL" id="SYV97030.1"/>
    </source>
</evidence>
<dbReference type="EMBL" id="LS991951">
    <property type="protein sequence ID" value="SYV97030.1"/>
    <property type="molecule type" value="Genomic_DNA"/>
</dbReference>
<evidence type="ECO:0000313" key="3">
    <source>
        <dbReference type="Proteomes" id="UP000257559"/>
    </source>
</evidence>
<keyword evidence="1" id="KW-0732">Signal</keyword>
<sequence length="319" mass="35131">MSKKIKKYLLAGTSVASLALVAGAISCTPSQAGLSESQIELYKDQLESFSKKLPESEREAIEAKIANLKTLSDIDAIKTKIQEIMDETKPGYFERLDASTETNRLFAQEVKDQIVLATTFSESGSQARTIKSILEEYNKLVDQMLAVKNDSTKTDEEKAAKYKELGISPLAKKVVHKVLGSGYQVGAEKVGLGLSSKDEKTFFNLIVNYSTVAAKLAEKDMLLSFNSLDDSINVDVDYFDKGFAAVNNSIENVNKKSTYVLPIFKSTKVLAINSPVLGYILKTMRDHGVVFETEDQSNTFFEDIIAKGANDATTVETLW</sequence>
<reference evidence="3" key="1">
    <citation type="submission" date="2018-06" db="EMBL/GenBank/DDBJ databases">
        <authorList>
            <consortium name="Pathogen Informatics"/>
        </authorList>
    </citation>
    <scope>NUCLEOTIDE SEQUENCE [LARGE SCALE GENOMIC DNA]</scope>
    <source>
        <strain evidence="3">NCTC10132</strain>
    </source>
</reference>
<keyword evidence="2" id="KW-0449">Lipoprotein</keyword>
<accession>A0A3B0PMM8</accession>
<name>A0A3B0PMM8_9BACT</name>
<feature type="signal peptide" evidence="1">
    <location>
        <begin position="1"/>
        <end position="32"/>
    </location>
</feature>
<dbReference type="AlphaFoldDB" id="A0A3B0PMM8"/>
<proteinExistence type="predicted"/>
<protein>
    <submittedName>
        <fullName evidence="2">Uncharacterized lipoprotein MPN_097</fullName>
    </submittedName>
</protein>
<feature type="non-terminal residue" evidence="2">
    <location>
        <position position="319"/>
    </location>
</feature>
<dbReference type="Proteomes" id="UP000257559">
    <property type="component" value="Chromosome"/>
</dbReference>
<organism evidence="2 3">
    <name type="scientific">Mycoplasmopsis edwardii</name>
    <dbReference type="NCBI Taxonomy" id="53558"/>
    <lineage>
        <taxon>Bacteria</taxon>
        <taxon>Bacillati</taxon>
        <taxon>Mycoplasmatota</taxon>
        <taxon>Mycoplasmoidales</taxon>
        <taxon>Metamycoplasmataceae</taxon>
        <taxon>Mycoplasmopsis</taxon>
    </lineage>
</organism>
<gene>
    <name evidence="2" type="ORF">NCTC10132_00385</name>
</gene>
<keyword evidence="3" id="KW-1185">Reference proteome</keyword>
<dbReference type="KEGG" id="medw:NCTC10132_00385"/>
<evidence type="ECO:0000256" key="1">
    <source>
        <dbReference type="SAM" id="SignalP"/>
    </source>
</evidence>